<dbReference type="Gene3D" id="3.40.50.12780">
    <property type="entry name" value="N-terminal domain of ligase-like"/>
    <property type="match status" value="1"/>
</dbReference>
<gene>
    <name evidence="1" type="ORF">JMUB5056_0485</name>
</gene>
<name>A0A510L4J2_9FUSO</name>
<protein>
    <recommendedName>
        <fullName evidence="3">CoF synthetase</fullName>
    </recommendedName>
</protein>
<dbReference type="AlphaFoldDB" id="A0A510L4J2"/>
<evidence type="ECO:0000313" key="1">
    <source>
        <dbReference type="EMBL" id="BBM58902.1"/>
    </source>
</evidence>
<dbReference type="PANTHER" id="PTHR36932:SF1">
    <property type="entry name" value="CAPSULAR POLYSACCHARIDE BIOSYNTHESIS PROTEIN"/>
    <property type="match status" value="1"/>
</dbReference>
<dbReference type="EMBL" id="AP019846">
    <property type="protein sequence ID" value="BBM58902.1"/>
    <property type="molecule type" value="Genomic_DNA"/>
</dbReference>
<dbReference type="OrthoDB" id="580775at2"/>
<dbReference type="Proteomes" id="UP000321561">
    <property type="component" value="Chromosome"/>
</dbReference>
<reference evidence="1 2" key="1">
    <citation type="submission" date="2019-07" db="EMBL/GenBank/DDBJ databases">
        <title>Complete Genome Sequence of Leptotrichia hongkongensis Strain JMUB5056.</title>
        <authorList>
            <person name="Watanabe S."/>
            <person name="Cui L."/>
        </authorList>
    </citation>
    <scope>NUCLEOTIDE SEQUENCE [LARGE SCALE GENOMIC DNA]</scope>
    <source>
        <strain evidence="1 2">JMUB5056</strain>
    </source>
</reference>
<sequence>MKKIFKIISSFIKIRYFNKWNSRDKLLEYQKKQVNKHLKFLKEKSPYFKTHEISENFVMNKVFMMENFDELNTLGVKRDEAMEIALNSEKTRNFDQKYKDISVGLSSGTSGHRGMFITTPEEQGIWAGTILAKMLPKNSILGHRIAFFLRADNDLYKSINSFLISLEYFDTFKDIDGHIERLNEYNPTIIVAPPSLLLMLAKKIEEGKLKTFVKKVVSVAEILEKPDEEYIKKQFNLKVIHQIYQATEGFLACTCEYGHLHLNEDLIKFDRKYIDAKRFYPIITDFRRTSQPFVNYYLNDILVESEEPCECGSVLQRIEKIEGRSDDIFRFINKFDKEITVFPDFIRRTILFAENIREYQVFQINSNLLEIAILNVNNEQEKLVRKEFDKLFNSLDIENVEIRFIDYKTDSTKKLKRIIRKVIE</sequence>
<dbReference type="SUPFAM" id="SSF56801">
    <property type="entry name" value="Acetyl-CoA synthetase-like"/>
    <property type="match status" value="1"/>
</dbReference>
<dbReference type="InterPro" id="IPR012685">
    <property type="entry name" value="CHP02304_F390_synth-rel"/>
</dbReference>
<dbReference type="KEGG" id="lhg:JMUB5056_0485"/>
<accession>A0A510L4J2</accession>
<dbReference type="NCBIfam" id="TIGR02304">
    <property type="entry name" value="aden_form_hyp"/>
    <property type="match status" value="1"/>
</dbReference>
<organism evidence="1 2">
    <name type="scientific">Leptotrichia hongkongensis</name>
    <dbReference type="NCBI Taxonomy" id="554406"/>
    <lineage>
        <taxon>Bacteria</taxon>
        <taxon>Fusobacteriati</taxon>
        <taxon>Fusobacteriota</taxon>
        <taxon>Fusobacteriia</taxon>
        <taxon>Fusobacteriales</taxon>
        <taxon>Leptotrichiaceae</taxon>
        <taxon>Leptotrichia</taxon>
    </lineage>
</organism>
<dbReference type="InterPro" id="IPR042099">
    <property type="entry name" value="ANL_N_sf"/>
</dbReference>
<evidence type="ECO:0000313" key="2">
    <source>
        <dbReference type="Proteomes" id="UP000321561"/>
    </source>
</evidence>
<dbReference type="InterPro" id="IPR053158">
    <property type="entry name" value="CapK_Type1_Caps_Biosynth"/>
</dbReference>
<dbReference type="PANTHER" id="PTHR36932">
    <property type="entry name" value="CAPSULAR POLYSACCHARIDE BIOSYNTHESIS PROTEIN"/>
    <property type="match status" value="1"/>
</dbReference>
<proteinExistence type="predicted"/>
<dbReference type="RefSeq" id="WP_147005013.1">
    <property type="nucleotide sequence ID" value="NZ_AP019846.1"/>
</dbReference>
<evidence type="ECO:0008006" key="3">
    <source>
        <dbReference type="Google" id="ProtNLM"/>
    </source>
</evidence>